<gene>
    <name evidence="1" type="primary">jg19891</name>
    <name evidence="1" type="ORF">PAEG_LOCUS25488</name>
</gene>
<protein>
    <submittedName>
        <fullName evidence="1">Jg19891 protein</fullName>
    </submittedName>
</protein>
<evidence type="ECO:0000313" key="2">
    <source>
        <dbReference type="Proteomes" id="UP000838756"/>
    </source>
</evidence>
<accession>A0A8S4SHQ9</accession>
<sequence>MIYELGSKHWEKNKMPLFPTYNLIRMIRRTTRVTVINQRVAKLKWVWVGHMARRTDGRLGSKVLESGSTTHSKESAAIPGSDQFLLGDLDSSVTIDRSQST</sequence>
<dbReference type="AlphaFoldDB" id="A0A8S4SHQ9"/>
<organism evidence="1 2">
    <name type="scientific">Pararge aegeria aegeria</name>
    <dbReference type="NCBI Taxonomy" id="348720"/>
    <lineage>
        <taxon>Eukaryota</taxon>
        <taxon>Metazoa</taxon>
        <taxon>Ecdysozoa</taxon>
        <taxon>Arthropoda</taxon>
        <taxon>Hexapoda</taxon>
        <taxon>Insecta</taxon>
        <taxon>Pterygota</taxon>
        <taxon>Neoptera</taxon>
        <taxon>Endopterygota</taxon>
        <taxon>Lepidoptera</taxon>
        <taxon>Glossata</taxon>
        <taxon>Ditrysia</taxon>
        <taxon>Papilionoidea</taxon>
        <taxon>Nymphalidae</taxon>
        <taxon>Satyrinae</taxon>
        <taxon>Satyrini</taxon>
        <taxon>Parargina</taxon>
        <taxon>Pararge</taxon>
    </lineage>
</organism>
<dbReference type="Proteomes" id="UP000838756">
    <property type="component" value="Unassembled WGS sequence"/>
</dbReference>
<reference evidence="1" key="1">
    <citation type="submission" date="2022-03" db="EMBL/GenBank/DDBJ databases">
        <authorList>
            <person name="Lindestad O."/>
        </authorList>
    </citation>
    <scope>NUCLEOTIDE SEQUENCE</scope>
</reference>
<dbReference type="EMBL" id="CAKXAJ010026325">
    <property type="protein sequence ID" value="CAH2266887.1"/>
    <property type="molecule type" value="Genomic_DNA"/>
</dbReference>
<proteinExistence type="predicted"/>
<comment type="caution">
    <text evidence="1">The sequence shown here is derived from an EMBL/GenBank/DDBJ whole genome shotgun (WGS) entry which is preliminary data.</text>
</comment>
<evidence type="ECO:0000313" key="1">
    <source>
        <dbReference type="EMBL" id="CAH2266887.1"/>
    </source>
</evidence>
<keyword evidence="2" id="KW-1185">Reference proteome</keyword>
<name>A0A8S4SHQ9_9NEOP</name>